<dbReference type="AlphaFoldDB" id="F0RXV4"/>
<dbReference type="KEGG" id="sbu:SpiBuddy_0395"/>
<dbReference type="HOGENOM" id="CLU_037958_3_0_12"/>
<dbReference type="Pfam" id="PF04432">
    <property type="entry name" value="FrhB_FdhB_C"/>
    <property type="match status" value="1"/>
</dbReference>
<evidence type="ECO:0000313" key="4">
    <source>
        <dbReference type="Proteomes" id="UP000008466"/>
    </source>
</evidence>
<dbReference type="Pfam" id="PF04422">
    <property type="entry name" value="FrhB_FdhB_N"/>
    <property type="match status" value="1"/>
</dbReference>
<sequence length="459" mass="52355">MDKSSIEKVIAGGYCIGCGVCTAIKDSPFLVQYDEEEKYQARIVDRKEISSAVLQKAEKVCPFAYGIPNEDELGATLYSNEARMQHNEYLGYFFSTYAGYVEKPFYRSKGSSGGMGSWLACTMLEAKLIDYVIHVRHMEGSDKLFSYTISSRKEEIEQGAKSKYYPVELSSVLEYVRDNPGKYLLIGVPCFIKAVRLLSEQEKIFKERIVFTMGLVCGHLKTGRFAKAIGWQMGIHPDNLESIDFRVKLDGSTANAYGVSAKGKADDGLKSSSMKNILINNWGYGIFRYNACDYCDDVLSETADVTIGDAWLPEFVNDNLGTNVIIIRNPHIDALINEHIQELHIQPLSADKVFQSQEGGFRHRREGLAYRLFLKDKEQEWRPKKRVVASNAISSKRKKIYEMRIPLLGKVNEAYELALTNNDFKKFEQTIKPYLSEYNTVYRKSFLERLLRKLKKVFN</sequence>
<protein>
    <submittedName>
        <fullName evidence="3">Coenzyme F420 hydrogenase/dehydrogenase beta subunit domain protein</fullName>
    </submittedName>
</protein>
<proteinExistence type="predicted"/>
<dbReference type="PANTHER" id="PTHR31332:SF0">
    <property type="entry name" value="7-HYDROXYMETHYL CHLOROPHYLL A REDUCTASE, CHLOROPLASTIC"/>
    <property type="match status" value="1"/>
</dbReference>
<dbReference type="EMBL" id="CP002541">
    <property type="protein sequence ID" value="ADY12231.1"/>
    <property type="molecule type" value="Genomic_DNA"/>
</dbReference>
<accession>F0RXV4</accession>
<dbReference type="InterPro" id="IPR045220">
    <property type="entry name" value="FRHB/FDHB/HCAR-like"/>
</dbReference>
<evidence type="ECO:0000313" key="3">
    <source>
        <dbReference type="EMBL" id="ADY12231.1"/>
    </source>
</evidence>
<dbReference type="GO" id="GO:0052592">
    <property type="term" value="F:oxidoreductase activity, acting on CH or CH2 groups, with an iron-sulfur protein as acceptor"/>
    <property type="evidence" value="ECO:0007669"/>
    <property type="project" value="TreeGrafter"/>
</dbReference>
<evidence type="ECO:0000259" key="1">
    <source>
        <dbReference type="Pfam" id="PF04422"/>
    </source>
</evidence>
<reference evidence="4" key="1">
    <citation type="submission" date="2011-02" db="EMBL/GenBank/DDBJ databases">
        <title>Complete sequence of Spirochaeta sp. Buddy.</title>
        <authorList>
            <person name="Lucas S."/>
            <person name="Copeland A."/>
            <person name="Lapidus A."/>
            <person name="Cheng J.-F."/>
            <person name="Goodwin L."/>
            <person name="Pitluck S."/>
            <person name="Zeytun A."/>
            <person name="Detter J.C."/>
            <person name="Han C."/>
            <person name="Tapia R."/>
            <person name="Land M."/>
            <person name="Hauser L."/>
            <person name="Kyrpides N."/>
            <person name="Ivanova N."/>
            <person name="Mikhailova N."/>
            <person name="Pagani I."/>
            <person name="Ritalahti K.M."/>
            <person name="Loeffler F.E."/>
            <person name="Woyke T."/>
        </authorList>
    </citation>
    <scope>NUCLEOTIDE SEQUENCE [LARGE SCALE GENOMIC DNA]</scope>
    <source>
        <strain evidence="4">ATCC BAA-1886 / DSM 22777 / Buddy</strain>
    </source>
</reference>
<dbReference type="Proteomes" id="UP000008466">
    <property type="component" value="Chromosome"/>
</dbReference>
<dbReference type="InterPro" id="IPR007516">
    <property type="entry name" value="Co_F420_Hydgase/DH_bsu_N"/>
</dbReference>
<dbReference type="OrthoDB" id="9813230at2"/>
<evidence type="ECO:0000259" key="2">
    <source>
        <dbReference type="Pfam" id="PF04432"/>
    </source>
</evidence>
<keyword evidence="4" id="KW-1185">Reference proteome</keyword>
<dbReference type="PANTHER" id="PTHR31332">
    <property type="entry name" value="7-HYDROXYMETHYL CHLOROPHYLL A REDUCTASE, CHLOROPLASTIC"/>
    <property type="match status" value="1"/>
</dbReference>
<feature type="domain" description="Coenzyme F420 hydrogenase/dehydrogenase beta subunit C-terminal" evidence="2">
    <location>
        <begin position="182"/>
        <end position="346"/>
    </location>
</feature>
<dbReference type="RefSeq" id="WP_013606084.1">
    <property type="nucleotide sequence ID" value="NC_015152.1"/>
</dbReference>
<dbReference type="InterPro" id="IPR007525">
    <property type="entry name" value="FrhB_FdhB_C"/>
</dbReference>
<dbReference type="eggNOG" id="COG1035">
    <property type="taxonomic scope" value="Bacteria"/>
</dbReference>
<organism evidence="3 4">
    <name type="scientific">Sphaerochaeta globosa (strain ATCC BAA-1886 / DSM 22777 / Buddy)</name>
    <name type="common">Spirochaeta sp. (strain Buddy)</name>
    <dbReference type="NCBI Taxonomy" id="158189"/>
    <lineage>
        <taxon>Bacteria</taxon>
        <taxon>Pseudomonadati</taxon>
        <taxon>Spirochaetota</taxon>
        <taxon>Spirochaetia</taxon>
        <taxon>Spirochaetales</taxon>
        <taxon>Sphaerochaetaceae</taxon>
        <taxon>Sphaerochaeta</taxon>
    </lineage>
</organism>
<name>F0RXV4_SPHGB</name>
<dbReference type="STRING" id="158189.SpiBuddy_0395"/>
<gene>
    <name evidence="3" type="ordered locus">SpiBuddy_0395</name>
</gene>
<feature type="domain" description="Coenzyme F420 hydrogenase/dehydrogenase beta subunit N-terminal" evidence="1">
    <location>
        <begin position="96"/>
        <end position="174"/>
    </location>
</feature>